<evidence type="ECO:0000256" key="2">
    <source>
        <dbReference type="ARBA" id="ARBA00022679"/>
    </source>
</evidence>
<sequence>MTAKKAWEGLSEGLIEEVQRWGSIKQTGISFRYMMEFGSRPTTRNLLISAQFLHKELPLQIARRAIELEALPYGLSRKPAVVKVRYWYLDSFRDLRSLLDIKDKSDELEFTQMIKMIKVRHNNVVPYDGFGSSALVKNSLRAVEEKFMDSDKVAPHIRIIVDDGLEDVSDEGGGIPRSGLPKIFTYLYSTAKNPLDEHSGIDLGIVTTMAGYGCTSNKPFIR</sequence>
<dbReference type="GO" id="GO:0005524">
    <property type="term" value="F:ATP binding"/>
    <property type="evidence" value="ECO:0007669"/>
    <property type="project" value="UniProtKB-UniRule"/>
</dbReference>
<reference evidence="11" key="1">
    <citation type="submission" date="2024-07" db="EMBL/GenBank/DDBJ databases">
        <title>Two chromosome-level genome assemblies of Korean endemic species Abeliophyllum distichum and Forsythia ovata (Oleaceae).</title>
        <authorList>
            <person name="Jang H."/>
        </authorList>
    </citation>
    <scope>NUCLEOTIDE SEQUENCE [LARGE SCALE GENOMIC DNA]</scope>
</reference>
<dbReference type="PANTHER" id="PTHR11947:SF3">
    <property type="entry name" value="[PYRUVATE DEHYDROGENASE (ACETYL-TRANSFERRING)] KINASE, MITOCHONDRIAL"/>
    <property type="match status" value="1"/>
</dbReference>
<evidence type="ECO:0000313" key="10">
    <source>
        <dbReference type="EMBL" id="KAL2538604.1"/>
    </source>
</evidence>
<evidence type="ECO:0000256" key="4">
    <source>
        <dbReference type="ARBA" id="ARBA00022777"/>
    </source>
</evidence>
<evidence type="ECO:0000256" key="1">
    <source>
        <dbReference type="ARBA" id="ARBA00006155"/>
    </source>
</evidence>
<dbReference type="SUPFAM" id="SSF55874">
    <property type="entry name" value="ATPase domain of HSP90 chaperone/DNA topoisomerase II/histidine kinase"/>
    <property type="match status" value="1"/>
</dbReference>
<dbReference type="SUPFAM" id="SSF69012">
    <property type="entry name" value="alpha-ketoacid dehydrogenase kinase, N-terminal domain"/>
    <property type="match status" value="1"/>
</dbReference>
<dbReference type="InterPro" id="IPR039028">
    <property type="entry name" value="BCKD/PDK"/>
</dbReference>
<organism evidence="10 11">
    <name type="scientific">Forsythia ovata</name>
    <dbReference type="NCBI Taxonomy" id="205694"/>
    <lineage>
        <taxon>Eukaryota</taxon>
        <taxon>Viridiplantae</taxon>
        <taxon>Streptophyta</taxon>
        <taxon>Embryophyta</taxon>
        <taxon>Tracheophyta</taxon>
        <taxon>Spermatophyta</taxon>
        <taxon>Magnoliopsida</taxon>
        <taxon>eudicotyledons</taxon>
        <taxon>Gunneridae</taxon>
        <taxon>Pentapetalae</taxon>
        <taxon>asterids</taxon>
        <taxon>lamiids</taxon>
        <taxon>Lamiales</taxon>
        <taxon>Oleaceae</taxon>
        <taxon>Forsythieae</taxon>
        <taxon>Forsythia</taxon>
    </lineage>
</organism>
<evidence type="ECO:0000256" key="7">
    <source>
        <dbReference type="ARBA" id="ARBA00048201"/>
    </source>
</evidence>
<dbReference type="AlphaFoldDB" id="A0ABD1VML7"/>
<keyword evidence="4 8" id="KW-0418">Kinase</keyword>
<name>A0ABD1VML7_9LAMI</name>
<dbReference type="Proteomes" id="UP001604277">
    <property type="component" value="Unassembled WGS sequence"/>
</dbReference>
<evidence type="ECO:0000256" key="8">
    <source>
        <dbReference type="RuleBase" id="RU366032"/>
    </source>
</evidence>
<comment type="caution">
    <text evidence="10">The sequence shown here is derived from an EMBL/GenBank/DDBJ whole genome shotgun (WGS) entry which is preliminary data.</text>
</comment>
<dbReference type="Gene3D" id="1.20.140.20">
    <property type="entry name" value="Alpha-ketoacid/pyruvate dehydrogenase kinase, N-terminal domain"/>
    <property type="match status" value="1"/>
</dbReference>
<dbReference type="InterPro" id="IPR036784">
    <property type="entry name" value="AK/P_DHK_N_sf"/>
</dbReference>
<evidence type="ECO:0000256" key="5">
    <source>
        <dbReference type="ARBA" id="ARBA00022840"/>
    </source>
</evidence>
<dbReference type="EC" id="2.7.11.-" evidence="8"/>
<dbReference type="GO" id="GO:0004740">
    <property type="term" value="F:pyruvate dehydrogenase (acetyl-transferring) kinase activity"/>
    <property type="evidence" value="ECO:0007669"/>
    <property type="project" value="UniProtKB-EC"/>
</dbReference>
<comment type="similarity">
    <text evidence="1 8">Belongs to the PDK/BCKDK protein kinase family.</text>
</comment>
<accession>A0ABD1VML7</accession>
<comment type="subcellular location">
    <subcellularLocation>
        <location evidence="8">Mitochondrion matrix</location>
    </subcellularLocation>
</comment>
<evidence type="ECO:0000256" key="3">
    <source>
        <dbReference type="ARBA" id="ARBA00022741"/>
    </source>
</evidence>
<dbReference type="InterPro" id="IPR018955">
    <property type="entry name" value="BCDHK/PDK_N"/>
</dbReference>
<evidence type="ECO:0000256" key="6">
    <source>
        <dbReference type="ARBA" id="ARBA00023128"/>
    </source>
</evidence>
<evidence type="ECO:0000313" key="11">
    <source>
        <dbReference type="Proteomes" id="UP001604277"/>
    </source>
</evidence>
<feature type="domain" description="Branched-chain alpha-ketoacid dehydrogenase kinase/Pyruvate dehydrogenase kinase N-terminal" evidence="9">
    <location>
        <begin position="29"/>
        <end position="127"/>
    </location>
</feature>
<keyword evidence="2 8" id="KW-0808">Transferase</keyword>
<keyword evidence="11" id="KW-1185">Reference proteome</keyword>
<comment type="catalytic activity">
    <reaction evidence="7">
        <text>L-seryl-[pyruvate dehydrogenase E1 alpha subunit] + ATP = O-phospho-L-seryl-[pyruvate dehydrogenase E1 alpha subunit] + ADP + H(+)</text>
        <dbReference type="Rhea" id="RHEA:23052"/>
        <dbReference type="Rhea" id="RHEA-COMP:13689"/>
        <dbReference type="Rhea" id="RHEA-COMP:13690"/>
        <dbReference type="ChEBI" id="CHEBI:15378"/>
        <dbReference type="ChEBI" id="CHEBI:29999"/>
        <dbReference type="ChEBI" id="CHEBI:30616"/>
        <dbReference type="ChEBI" id="CHEBI:83421"/>
        <dbReference type="ChEBI" id="CHEBI:456216"/>
        <dbReference type="EC" id="2.7.11.2"/>
    </reaction>
</comment>
<dbReference type="EMBL" id="JBFOLJ010000005">
    <property type="protein sequence ID" value="KAL2538604.1"/>
    <property type="molecule type" value="Genomic_DNA"/>
</dbReference>
<proteinExistence type="inferred from homology"/>
<dbReference type="PANTHER" id="PTHR11947">
    <property type="entry name" value="PYRUVATE DEHYDROGENASE KINASE"/>
    <property type="match status" value="1"/>
</dbReference>
<keyword evidence="3 8" id="KW-0547">Nucleotide-binding</keyword>
<dbReference type="GO" id="GO:0005759">
    <property type="term" value="C:mitochondrial matrix"/>
    <property type="evidence" value="ECO:0007669"/>
    <property type="project" value="UniProtKB-SubCell"/>
</dbReference>
<keyword evidence="6 8" id="KW-0496">Mitochondrion</keyword>
<keyword evidence="5 8" id="KW-0067">ATP-binding</keyword>
<evidence type="ECO:0000259" key="9">
    <source>
        <dbReference type="Pfam" id="PF10436"/>
    </source>
</evidence>
<dbReference type="InterPro" id="IPR036890">
    <property type="entry name" value="HATPase_C_sf"/>
</dbReference>
<gene>
    <name evidence="10" type="ORF">Fot_19995</name>
</gene>
<protein>
    <recommendedName>
        <fullName evidence="8">Protein-serine/threonine kinase</fullName>
        <ecNumber evidence="8">2.7.11.-</ecNumber>
    </recommendedName>
</protein>
<dbReference type="Pfam" id="PF10436">
    <property type="entry name" value="BCDHK_Adom3"/>
    <property type="match status" value="1"/>
</dbReference>